<dbReference type="Pfam" id="PF01471">
    <property type="entry name" value="PG_binding_1"/>
    <property type="match status" value="1"/>
</dbReference>
<dbReference type="InterPro" id="IPR011990">
    <property type="entry name" value="TPR-like_helical_dom_sf"/>
</dbReference>
<dbReference type="Gene3D" id="1.25.40.10">
    <property type="entry name" value="Tetratricopeptide repeat domain"/>
    <property type="match status" value="1"/>
</dbReference>
<evidence type="ECO:0000259" key="3">
    <source>
        <dbReference type="Pfam" id="PF01471"/>
    </source>
</evidence>
<protein>
    <submittedName>
        <fullName evidence="4">Polar organelle development protein</fullName>
    </submittedName>
</protein>
<feature type="region of interest" description="Disordered" evidence="2">
    <location>
        <begin position="763"/>
        <end position="829"/>
    </location>
</feature>
<feature type="coiled-coil region" evidence="1">
    <location>
        <begin position="675"/>
        <end position="702"/>
    </location>
</feature>
<dbReference type="EMBL" id="CXWD01000011">
    <property type="protein sequence ID" value="CTQ72030.1"/>
    <property type="molecule type" value="Genomic_DNA"/>
</dbReference>
<dbReference type="Proteomes" id="UP000053235">
    <property type="component" value="Unassembled WGS sequence"/>
</dbReference>
<feature type="compositionally biased region" description="Basic and acidic residues" evidence="2">
    <location>
        <begin position="810"/>
        <end position="829"/>
    </location>
</feature>
<dbReference type="InterPro" id="IPR050767">
    <property type="entry name" value="Sel1_AlgK"/>
</dbReference>
<dbReference type="PANTHER" id="PTHR11102">
    <property type="entry name" value="SEL-1-LIKE PROTEIN"/>
    <property type="match status" value="1"/>
</dbReference>
<feature type="compositionally biased region" description="Basic residues" evidence="2">
    <location>
        <begin position="1"/>
        <end position="11"/>
    </location>
</feature>
<evidence type="ECO:0000313" key="4">
    <source>
        <dbReference type="EMBL" id="CTQ72030.1"/>
    </source>
</evidence>
<dbReference type="Pfam" id="PF08238">
    <property type="entry name" value="Sel1"/>
    <property type="match status" value="4"/>
</dbReference>
<sequence>MPARNKHQAGRRGRDVYDSLDRNDLPHREPARARIERLTRTATALGGYDRMYSGEHGPEGDLDAVADELDRLLSEQAEREAPKRGRGRSPRPTPRRGRERAPDAGIDDVMGALDRLDQQVQGLAGDEDYADEYERAPSRSHRAGRYAIDALDESDAYGDDDGYYNDDPYADADYGDEDDVYYQRAPRRSSIASRNASMHAYKDLGRRIDALRKPQEQALAHVREELGSLRDALGGISRGTNETVNRQNTELRRLADMVDRLRNDKKNDQLAKEIRKEVAELKSLVGRTNVEGALQTLEHGYAHILQRLDELSRASVDPRVLRSVTVRLNEIEDAFAALPRSEHMMVLEDRVVSIAERMEELLQRKDHAEIEPLRAELREVRGFVQQIDVKGLVESIDDRMKFVSNRLDDLETLAKEQRGLDNRLSAMEQRMPEPETITRLQGRLEDIVGMMADDRSAPADQEHLAQLDHRLNDIVDRLERMEQAKPIQSGDPGAFDALGKRLEAISTKIDAIEKRAARPVIAPVAAAQSASGADTEFFAQIQDRLNDLTTRLDQPKDTVTTSDLDKLHSEITAMRERVAQPASTDVLEQRISDLAQLVTTSGGKVDDKGLEVLGAKVAALAEQIETSSSNAQNSDQISSVLERIEAGLAETRSDVAGIARKAAQEAVANAPKAKNSEYDAAISSLQNDLKRLLDAAEGSEERTRNTFDGVKSVLGSVTERLDTLERAEPGPKQTSDPSPEPSGGLFSPIKVAERPPLFAKAQPDLAQSKALAEPAPQPVEDTPEPPRDRKADFIAAARRAAQAASAEAAQLDKKKPAKEEAESADEERGKARVGWLRNVLKRSQAEKEEAVDEALELETADINPAEVEQNEEQTTVLAGDRVAPEPAQASGGRRRAILYTAAAVVLLMAGFYVTRGALSPSDTSPQVAAVPQDEAVVGAAAPANPAEEAASNVAASDPETVSEGEVVSDSPPPVAASDPMPAIEGSVALAPPATTQPPVAVADPAPTAAAASQSLEAEPGVAFAPPSGVENSFGAAPAGVSSGFTAAREAEPAAGEAGAALLASLPPEGVGPMALRSAAASGDAAAEFLIGVKYTEGDGVAADLERAAAWYQKAADKGLAPAQYRLASLYEKGRGVQKDLPKAKAWYTQSAEAGNAKAMHNLAVLFAEGGGGQPDYASAAKWFEDAANYGVKDSLFNLGILYAGGIGVDKDLIASYKWFAIAADQGDPEAAKRRDDVANMMDQETLASARLAVEGFKLKTPDPAANKVTLQPSWTEGSALPASNASVTAVDNSALIREAQDKLNYLGFDTGTPDGQMGPRTRSAIRAFQRSLGLPETGQVDSRLIDELKSQAI</sequence>
<feature type="region of interest" description="Disordered" evidence="2">
    <location>
        <begin position="722"/>
        <end position="748"/>
    </location>
</feature>
<feature type="compositionally biased region" description="Basic and acidic residues" evidence="2">
    <location>
        <begin position="12"/>
        <end position="39"/>
    </location>
</feature>
<feature type="domain" description="Peptidoglycan binding-like" evidence="3">
    <location>
        <begin position="1294"/>
        <end position="1346"/>
    </location>
</feature>
<dbReference type="SUPFAM" id="SSF47090">
    <property type="entry name" value="PGBD-like"/>
    <property type="match status" value="1"/>
</dbReference>
<dbReference type="SMART" id="SM00671">
    <property type="entry name" value="SEL1"/>
    <property type="match status" value="4"/>
</dbReference>
<dbReference type="PANTHER" id="PTHR11102:SF160">
    <property type="entry name" value="ERAD-ASSOCIATED E3 UBIQUITIN-PROTEIN LIGASE COMPONENT HRD3"/>
    <property type="match status" value="1"/>
</dbReference>
<evidence type="ECO:0000256" key="2">
    <source>
        <dbReference type="SAM" id="MobiDB-lite"/>
    </source>
</evidence>
<organism evidence="4 5">
    <name type="scientific">Roseibium alexandrii</name>
    <dbReference type="NCBI Taxonomy" id="388408"/>
    <lineage>
        <taxon>Bacteria</taxon>
        <taxon>Pseudomonadati</taxon>
        <taxon>Pseudomonadota</taxon>
        <taxon>Alphaproteobacteria</taxon>
        <taxon>Hyphomicrobiales</taxon>
        <taxon>Stappiaceae</taxon>
        <taxon>Roseibium</taxon>
    </lineage>
</organism>
<evidence type="ECO:0000256" key="1">
    <source>
        <dbReference type="SAM" id="Coils"/>
    </source>
</evidence>
<feature type="compositionally biased region" description="Low complexity" evidence="2">
    <location>
        <begin position="941"/>
        <end position="956"/>
    </location>
</feature>
<feature type="coiled-coil region" evidence="1">
    <location>
        <begin position="344"/>
        <end position="430"/>
    </location>
</feature>
<feature type="compositionally biased region" description="Basic residues" evidence="2">
    <location>
        <begin position="84"/>
        <end position="98"/>
    </location>
</feature>
<feature type="compositionally biased region" description="Low complexity" evidence="2">
    <location>
        <begin position="795"/>
        <end position="809"/>
    </location>
</feature>
<feature type="region of interest" description="Disordered" evidence="2">
    <location>
        <begin position="1"/>
        <end position="105"/>
    </location>
</feature>
<reference evidence="5" key="1">
    <citation type="submission" date="2015-07" db="EMBL/GenBank/DDBJ databases">
        <authorList>
            <person name="Rodrigo-Torres Lidia"/>
            <person name="Arahal R.David."/>
        </authorList>
    </citation>
    <scope>NUCLEOTIDE SEQUENCE [LARGE SCALE GENOMIC DNA]</scope>
    <source>
        <strain evidence="5">CECT 5112</strain>
    </source>
</reference>
<dbReference type="Gene3D" id="1.10.101.10">
    <property type="entry name" value="PGBD-like superfamily/PGBD"/>
    <property type="match status" value="1"/>
</dbReference>
<accession>A0A0M7ACT9</accession>
<dbReference type="InterPro" id="IPR036365">
    <property type="entry name" value="PGBD-like_sf"/>
</dbReference>
<dbReference type="InterPro" id="IPR006597">
    <property type="entry name" value="Sel1-like"/>
</dbReference>
<feature type="region of interest" description="Disordered" evidence="2">
    <location>
        <begin position="941"/>
        <end position="1013"/>
    </location>
</feature>
<dbReference type="InterPro" id="IPR002477">
    <property type="entry name" value="Peptidoglycan-bd-like"/>
</dbReference>
<dbReference type="STRING" id="388408.LAX5112_03013"/>
<dbReference type="InterPro" id="IPR036366">
    <property type="entry name" value="PGBDSf"/>
</dbReference>
<feature type="compositionally biased region" description="Basic and acidic residues" evidence="2">
    <location>
        <begin position="68"/>
        <end position="83"/>
    </location>
</feature>
<keyword evidence="1" id="KW-0175">Coiled coil</keyword>
<keyword evidence="5" id="KW-1185">Reference proteome</keyword>
<evidence type="ECO:0000313" key="5">
    <source>
        <dbReference type="Proteomes" id="UP000053235"/>
    </source>
</evidence>
<gene>
    <name evidence="4" type="primary">podJ_1</name>
    <name evidence="4" type="ORF">LAX5112_03013</name>
</gene>
<name>A0A0M7ACT9_9HYPH</name>
<dbReference type="SUPFAM" id="SSF81901">
    <property type="entry name" value="HCP-like"/>
    <property type="match status" value="1"/>
</dbReference>
<proteinExistence type="predicted"/>
<feature type="compositionally biased region" description="Low complexity" evidence="2">
    <location>
        <begin position="975"/>
        <end position="1013"/>
    </location>
</feature>